<evidence type="ECO:0000313" key="2">
    <source>
        <dbReference type="Proteomes" id="UP000662259"/>
    </source>
</evidence>
<evidence type="ECO:0000313" key="1">
    <source>
        <dbReference type="EMBL" id="NKM50233.1"/>
    </source>
</evidence>
<sequence length="76" mass="8069">MRKTQSRDGLKVVAVAGTFVVLLGFDLKREDCAGLLGFSIRAGHGAGKPIGKVLDEMADLWTFAAYWTGLEVGAAD</sequence>
<reference evidence="1" key="1">
    <citation type="submission" date="2019-10" db="EMBL/GenBank/DDBJ databases">
        <title>Rhizobium leguminosarum symbiovar viciae collection.</title>
        <authorList>
            <person name="Boivin S."/>
            <person name="Lepetit M."/>
        </authorList>
    </citation>
    <scope>NUCLEOTIDE SEQUENCE</scope>
    <source>
        <strain evidence="1">L143</strain>
    </source>
</reference>
<dbReference type="RefSeq" id="WP_017957036.1">
    <property type="nucleotide sequence ID" value="NZ_SJMK01000025.1"/>
</dbReference>
<proteinExistence type="predicted"/>
<gene>
    <name evidence="1" type="ORF">GFL91_36085</name>
</gene>
<dbReference type="EMBL" id="WIEZ01000037">
    <property type="protein sequence ID" value="NKM50233.1"/>
    <property type="molecule type" value="Genomic_DNA"/>
</dbReference>
<comment type="caution">
    <text evidence="1">The sequence shown here is derived from an EMBL/GenBank/DDBJ whole genome shotgun (WGS) entry which is preliminary data.</text>
</comment>
<dbReference type="AlphaFoldDB" id="A0A8I2KJ59"/>
<accession>A0A8I2KJ59</accession>
<name>A0A8I2KJ59_RHILV</name>
<protein>
    <submittedName>
        <fullName evidence="1">Uncharacterized protein</fullName>
    </submittedName>
</protein>
<organism evidence="1 2">
    <name type="scientific">Rhizobium leguminosarum bv. viciae</name>
    <dbReference type="NCBI Taxonomy" id="387"/>
    <lineage>
        <taxon>Bacteria</taxon>
        <taxon>Pseudomonadati</taxon>
        <taxon>Pseudomonadota</taxon>
        <taxon>Alphaproteobacteria</taxon>
        <taxon>Hyphomicrobiales</taxon>
        <taxon>Rhizobiaceae</taxon>
        <taxon>Rhizobium/Agrobacterium group</taxon>
        <taxon>Rhizobium</taxon>
    </lineage>
</organism>
<dbReference type="Proteomes" id="UP000662259">
    <property type="component" value="Unassembled WGS sequence"/>
</dbReference>